<gene>
    <name evidence="1" type="ORF">JYE49_10845</name>
</gene>
<accession>A0AC61NK50</accession>
<proteinExistence type="predicted"/>
<protein>
    <submittedName>
        <fullName evidence="1">Metallophosphoesterase</fullName>
    </submittedName>
</protein>
<keyword evidence="2" id="KW-1185">Reference proteome</keyword>
<dbReference type="Proteomes" id="UP000682782">
    <property type="component" value="Chromosome"/>
</dbReference>
<evidence type="ECO:0000313" key="1">
    <source>
        <dbReference type="EMBL" id="QUC66353.1"/>
    </source>
</evidence>
<organism evidence="1 2">
    <name type="scientific">Aristaeella hokkaidonensis</name>
    <dbReference type="NCBI Taxonomy" id="3046382"/>
    <lineage>
        <taxon>Bacteria</taxon>
        <taxon>Bacillati</taxon>
        <taxon>Bacillota</taxon>
        <taxon>Clostridia</taxon>
        <taxon>Eubacteriales</taxon>
        <taxon>Aristaeellaceae</taxon>
        <taxon>Aristaeella</taxon>
    </lineage>
</organism>
<reference evidence="1" key="1">
    <citation type="submission" date="2021-01" db="EMBL/GenBank/DDBJ databases">
        <title>Complete genome sequence of Clostridiales bacterium R-7.</title>
        <authorList>
            <person name="Mahoney-Kurpe S.C."/>
            <person name="Palevich N."/>
            <person name="Koike S."/>
            <person name="Moon C.D."/>
            <person name="Attwood G.T."/>
        </authorList>
    </citation>
    <scope>NUCLEOTIDE SEQUENCE</scope>
    <source>
        <strain evidence="1">R-7</strain>
    </source>
</reference>
<dbReference type="EMBL" id="CP068393">
    <property type="protein sequence ID" value="QUC66353.1"/>
    <property type="molecule type" value="Genomic_DNA"/>
</dbReference>
<sequence length="399" mass="44746">MRRIYVFCLTLAVLLTSVLCVVSAEDAGFSLSPDYPLRILIIADPQDIDTPQPAMLSLMNASLDAAEPDLVVFLGDMIHGRDLRGEDRVKKAIDAAVSPVVERGVPFALVFGNHDEECKISKEEQLKIYQSYPGCLAVDGEDLPGCGNYYIVVENPVKPESPVVLWFMDSGSYAEEGKGTYGYVTEEQNEWMLSAYEELCRKYASPVSYVFQHIPVPQVYNMIKKVPFGTSGAVTCYGPNFGKWYVLDDEYIWAGHMGEGPCSSEYDSGEFDAWKKMNVKAAFFGHDHLNDYCGTYEGIDMVTTSGVGFYLYGRGDEHGTRLVTLNAENPAEYETKMLYYKDLVSEPLPGLFVSSLGVMLRKYLFMIIAALVLVIVLIVLVIRWLVKRHKRKKLKRMIA</sequence>
<evidence type="ECO:0000313" key="2">
    <source>
        <dbReference type="Proteomes" id="UP000682782"/>
    </source>
</evidence>
<name>A0AC61NK50_9FIRM</name>